<evidence type="ECO:0000256" key="1">
    <source>
        <dbReference type="SAM" id="Coils"/>
    </source>
</evidence>
<dbReference type="InterPro" id="IPR007841">
    <property type="entry name" value="UPF0210"/>
</dbReference>
<accession>A0A6A9QLE1</accession>
<dbReference type="AlphaFoldDB" id="A0A6A9QLE1"/>
<dbReference type="Proteomes" id="UP000470772">
    <property type="component" value="Unassembled WGS sequence"/>
</dbReference>
<sequence length="333" mass="37642">MQIRAFTFFSKTYQEVEKAEKLLDNLNKEYNVWTKRISLPPTPKDLSLDKLVEIPSVRNSNDVIYSVASLTADDRRLSQIKDLLSISNRFYANVLVRDVKNLEEITKLILSLEPEDATRFGVLFGDWFLVSPYFPISTADVITSSFGLALLYTDEVMKGNTVRAISYADEIGRKLEAELKVKYLGVDVSLSPWMEKSVGEIIERRSEKIFNISNIWAVHELNQEILKASLISKVKPIGFSEVMLPVSEDNVLRRRAEDGSLTLTNLIALTYVCAAGIDMIAITRDKVTILNLLKALYSIRRVKMRPIGMRIVTTSGGKVRSKEFGDIPEVKVI</sequence>
<name>A0A6A9QLE1_SULME</name>
<dbReference type="SUPFAM" id="SSF51998">
    <property type="entry name" value="PFL-like glycyl radical enzymes"/>
    <property type="match status" value="1"/>
</dbReference>
<gene>
    <name evidence="2" type="ORF">GC250_00855</name>
</gene>
<dbReference type="PANTHER" id="PTHR37560">
    <property type="entry name" value="UPF0210 PROTEIN SPR0218"/>
    <property type="match status" value="1"/>
</dbReference>
<dbReference type="OrthoDB" id="36493at2157"/>
<evidence type="ECO:0000313" key="3">
    <source>
        <dbReference type="Proteomes" id="UP000470772"/>
    </source>
</evidence>
<dbReference type="Pfam" id="PF05167">
    <property type="entry name" value="DUF711"/>
    <property type="match status" value="1"/>
</dbReference>
<proteinExistence type="predicted"/>
<dbReference type="Gene3D" id="3.20.70.20">
    <property type="match status" value="1"/>
</dbReference>
<dbReference type="RefSeq" id="WP_054837772.1">
    <property type="nucleotide sequence ID" value="NZ_BBBY01000002.1"/>
</dbReference>
<feature type="coiled-coil region" evidence="1">
    <location>
        <begin position="9"/>
        <end position="36"/>
    </location>
</feature>
<dbReference type="EMBL" id="WGGD01000005">
    <property type="protein sequence ID" value="MUN28045.1"/>
    <property type="molecule type" value="Genomic_DNA"/>
</dbReference>
<evidence type="ECO:0000313" key="2">
    <source>
        <dbReference type="EMBL" id="MUN28045.1"/>
    </source>
</evidence>
<keyword evidence="1" id="KW-0175">Coiled coil</keyword>
<comment type="caution">
    <text evidence="2">The sequence shown here is derived from an EMBL/GenBank/DDBJ whole genome shotgun (WGS) entry which is preliminary data.</text>
</comment>
<dbReference type="PANTHER" id="PTHR37560:SF2">
    <property type="entry name" value="DUF711 DOMAIN-CONTAINING PROTEIN"/>
    <property type="match status" value="1"/>
</dbReference>
<organism evidence="2 3">
    <name type="scientific">Sulfuracidifex metallicus DSM 6482 = JCM 9184</name>
    <dbReference type="NCBI Taxonomy" id="523847"/>
    <lineage>
        <taxon>Archaea</taxon>
        <taxon>Thermoproteota</taxon>
        <taxon>Thermoprotei</taxon>
        <taxon>Sulfolobales</taxon>
        <taxon>Sulfolobaceae</taxon>
        <taxon>Sulfuracidifex</taxon>
    </lineage>
</organism>
<keyword evidence="3" id="KW-1185">Reference proteome</keyword>
<reference evidence="2 3" key="1">
    <citation type="submission" date="2019-10" db="EMBL/GenBank/DDBJ databases">
        <title>Sequencing and Assembly of Multiple Reported Metal-Biooxidizing Members of the Extremely Thermoacidophilic Archaeal Family Sulfolobaceae.</title>
        <authorList>
            <person name="Counts J.A."/>
            <person name="Kelly R.M."/>
        </authorList>
    </citation>
    <scope>NUCLEOTIDE SEQUENCE [LARGE SCALE GENOMIC DNA]</scope>
    <source>
        <strain evidence="2 3">DSM 6482</strain>
    </source>
</reference>
<protein>
    <submittedName>
        <fullName evidence="2">DUF711 family protein</fullName>
    </submittedName>
</protein>